<proteinExistence type="predicted"/>
<evidence type="ECO:0000313" key="1">
    <source>
        <dbReference type="EMBL" id="JAD80265.1"/>
    </source>
</evidence>
<dbReference type="AlphaFoldDB" id="A0A0A9D3P3"/>
<reference evidence="1" key="2">
    <citation type="journal article" date="2015" name="Data Brief">
        <title>Shoot transcriptome of the giant reed, Arundo donax.</title>
        <authorList>
            <person name="Barrero R.A."/>
            <person name="Guerrero F.D."/>
            <person name="Moolhuijzen P."/>
            <person name="Goolsby J.A."/>
            <person name="Tidwell J."/>
            <person name="Bellgard S.E."/>
            <person name="Bellgard M.I."/>
        </authorList>
    </citation>
    <scope>NUCLEOTIDE SEQUENCE</scope>
    <source>
        <tissue evidence="1">Shoot tissue taken approximately 20 cm above the soil surface</tissue>
    </source>
</reference>
<reference evidence="1" key="1">
    <citation type="submission" date="2014-09" db="EMBL/GenBank/DDBJ databases">
        <authorList>
            <person name="Magalhaes I.L.F."/>
            <person name="Oliveira U."/>
            <person name="Santos F.R."/>
            <person name="Vidigal T.H.D.A."/>
            <person name="Brescovit A.D."/>
            <person name="Santos A.J."/>
        </authorList>
    </citation>
    <scope>NUCLEOTIDE SEQUENCE</scope>
    <source>
        <tissue evidence="1">Shoot tissue taken approximately 20 cm above the soil surface</tissue>
    </source>
</reference>
<protein>
    <submittedName>
        <fullName evidence="1">Uncharacterized protein</fullName>
    </submittedName>
</protein>
<organism evidence="1">
    <name type="scientific">Arundo donax</name>
    <name type="common">Giant reed</name>
    <name type="synonym">Donax arundinaceus</name>
    <dbReference type="NCBI Taxonomy" id="35708"/>
    <lineage>
        <taxon>Eukaryota</taxon>
        <taxon>Viridiplantae</taxon>
        <taxon>Streptophyta</taxon>
        <taxon>Embryophyta</taxon>
        <taxon>Tracheophyta</taxon>
        <taxon>Spermatophyta</taxon>
        <taxon>Magnoliopsida</taxon>
        <taxon>Liliopsida</taxon>
        <taxon>Poales</taxon>
        <taxon>Poaceae</taxon>
        <taxon>PACMAD clade</taxon>
        <taxon>Arundinoideae</taxon>
        <taxon>Arundineae</taxon>
        <taxon>Arundo</taxon>
    </lineage>
</organism>
<name>A0A0A9D3P3_ARUDO</name>
<sequence>MRLRSLPPPGSVPKVIWTPGSTCAVHSLGTGASSTTTTSSSSSLLGTQLLPPGLLAPCCHTRLVLVMSNVVGVVAVRAPPALVAGNAVLG</sequence>
<dbReference type="EMBL" id="GBRH01217630">
    <property type="protein sequence ID" value="JAD80265.1"/>
    <property type="molecule type" value="Transcribed_RNA"/>
</dbReference>
<accession>A0A0A9D3P3</accession>